<dbReference type="PANTHER" id="PTHR34978">
    <property type="entry name" value="POSSIBLE SENSOR-TRANSDUCER PROTEIN BLAR"/>
    <property type="match status" value="1"/>
</dbReference>
<dbReference type="Pfam" id="PF05569">
    <property type="entry name" value="Peptidase_M56"/>
    <property type="match status" value="1"/>
</dbReference>
<keyword evidence="1" id="KW-0812">Transmembrane</keyword>
<dbReference type="CDD" id="cd07341">
    <property type="entry name" value="M56_BlaR1_MecR1_like"/>
    <property type="match status" value="1"/>
</dbReference>
<accession>A0A127VG76</accession>
<dbReference type="RefSeq" id="WP_068402993.1">
    <property type="nucleotide sequence ID" value="NZ_CP014504.1"/>
</dbReference>
<dbReference type="InterPro" id="IPR008756">
    <property type="entry name" value="Peptidase_M56"/>
</dbReference>
<gene>
    <name evidence="3" type="ORF">AY601_3322</name>
</gene>
<dbReference type="EMBL" id="CP014504">
    <property type="protein sequence ID" value="AMQ00191.1"/>
    <property type="molecule type" value="Genomic_DNA"/>
</dbReference>
<feature type="transmembrane region" description="Helical" evidence="1">
    <location>
        <begin position="50"/>
        <end position="68"/>
    </location>
</feature>
<keyword evidence="4" id="KW-1185">Reference proteome</keyword>
<organism evidence="3 4">
    <name type="scientific">Pedobacter cryoconitis</name>
    <dbReference type="NCBI Taxonomy" id="188932"/>
    <lineage>
        <taxon>Bacteria</taxon>
        <taxon>Pseudomonadati</taxon>
        <taxon>Bacteroidota</taxon>
        <taxon>Sphingobacteriia</taxon>
        <taxon>Sphingobacteriales</taxon>
        <taxon>Sphingobacteriaceae</taxon>
        <taxon>Pedobacter</taxon>
    </lineage>
</organism>
<keyword evidence="1" id="KW-1133">Transmembrane helix</keyword>
<sequence>MEALLNNLIQATGWSILHSLWQAALVYALLLPSQLPIFRLKAKLKYNLAFAANTLIFICFIATFLAVFKWPAVQQSTSTVQVITDTNSLSNSFLSAILIPNAERIFPFLVLLYSIGLLIQSVIVFKGYNKIQSLKSAVRINIPEEWNLLFEALTKKLNISKHVSFHLSNHVNVPLVIGFFKPVVLFPVALVAQMEMKHIEAILIHELSHIRRNDYLFNLFRTLIETILFFNPFVWLTGKFIDIEREHACDDLVVELTNTPLTYAHALLQLELLADQSSPVFALAATGKNQHLYQRIKRITAMKTNYMNSKQKLFAVALTLTTIISLAWINPAKSDQQLKRSKLSKDTTFLSPSVQLPIDTGKKKIKKVYLFKKSETPDSMVIQGQDSLALRHVYINHNMPEPPAVIMPPAPPAPPVPIGIEIDSVLGHELPVTMLNFTSDVKDLVAASFSANESKIASIEARIAQKGKELERRYNSPAEKAKWEKYGAEMKAKYDSPAEKAKWEKYGAEMKAKYDNPKERAKWEKIAKETQAKYNTPEFKAKMKKLQQQASLQALNAQQMINSPEFKARIKLMSADNHSRVIFLNESEAQQKLKKTAAYQELKKKFDEDVEKLKAKEQKKDDN</sequence>
<dbReference type="AlphaFoldDB" id="A0A127VG76"/>
<evidence type="ECO:0000313" key="4">
    <source>
        <dbReference type="Proteomes" id="UP000071561"/>
    </source>
</evidence>
<name>A0A127VG76_9SPHI</name>
<dbReference type="InterPro" id="IPR052173">
    <property type="entry name" value="Beta-lactam_resp_regulator"/>
</dbReference>
<evidence type="ECO:0000256" key="1">
    <source>
        <dbReference type="SAM" id="Phobius"/>
    </source>
</evidence>
<proteinExistence type="predicted"/>
<keyword evidence="1" id="KW-0472">Membrane</keyword>
<feature type="transmembrane region" description="Helical" evidence="1">
    <location>
        <begin position="105"/>
        <end position="125"/>
    </location>
</feature>
<feature type="transmembrane region" description="Helical" evidence="1">
    <location>
        <begin position="313"/>
        <end position="331"/>
    </location>
</feature>
<evidence type="ECO:0000259" key="2">
    <source>
        <dbReference type="Pfam" id="PF05569"/>
    </source>
</evidence>
<reference evidence="3 4" key="1">
    <citation type="submission" date="2016-03" db="EMBL/GenBank/DDBJ databases">
        <title>Complete genome sequence of Pedobacter cryoconitis PAMC 27485.</title>
        <authorList>
            <person name="Lee J."/>
            <person name="Kim O.-S."/>
        </authorList>
    </citation>
    <scope>NUCLEOTIDE SEQUENCE [LARGE SCALE GENOMIC DNA]</scope>
    <source>
        <strain evidence="3 4">PAMC 27485</strain>
    </source>
</reference>
<dbReference type="Proteomes" id="UP000071561">
    <property type="component" value="Chromosome"/>
</dbReference>
<dbReference type="OrthoDB" id="15218at2"/>
<protein>
    <submittedName>
        <fullName evidence="3">Peptidase M56</fullName>
    </submittedName>
</protein>
<dbReference type="Gene3D" id="3.30.2010.10">
    <property type="entry name" value="Metalloproteases ('zincins'), catalytic domain"/>
    <property type="match status" value="1"/>
</dbReference>
<dbReference type="PATRIC" id="fig|188932.3.peg.3457"/>
<dbReference type="KEGG" id="pcm:AY601_3322"/>
<evidence type="ECO:0000313" key="3">
    <source>
        <dbReference type="EMBL" id="AMQ00191.1"/>
    </source>
</evidence>
<feature type="domain" description="Peptidase M56" evidence="2">
    <location>
        <begin position="61"/>
        <end position="298"/>
    </location>
</feature>
<dbReference type="PANTHER" id="PTHR34978:SF3">
    <property type="entry name" value="SLR0241 PROTEIN"/>
    <property type="match status" value="1"/>
</dbReference>
<feature type="transmembrane region" description="Helical" evidence="1">
    <location>
        <begin position="20"/>
        <end position="38"/>
    </location>
</feature>